<feature type="compositionally biased region" description="Polar residues" evidence="6">
    <location>
        <begin position="1"/>
        <end position="23"/>
    </location>
</feature>
<dbReference type="GO" id="GO:0015630">
    <property type="term" value="C:microtubule cytoskeleton"/>
    <property type="evidence" value="ECO:0007669"/>
    <property type="project" value="TreeGrafter"/>
</dbReference>
<evidence type="ECO:0000256" key="4">
    <source>
        <dbReference type="ARBA" id="ARBA00022553"/>
    </source>
</evidence>
<proteinExistence type="inferred from homology"/>
<feature type="region of interest" description="Disordered" evidence="6">
    <location>
        <begin position="1"/>
        <end position="97"/>
    </location>
</feature>
<dbReference type="FunCoup" id="A0A3Q3F9H6">
    <property type="interactions" value="766"/>
</dbReference>
<dbReference type="InterPro" id="IPR029197">
    <property type="entry name" value="CKAP2_C"/>
</dbReference>
<evidence type="ECO:0000313" key="9">
    <source>
        <dbReference type="Proteomes" id="UP000261660"/>
    </source>
</evidence>
<dbReference type="AlphaFoldDB" id="A0A3Q3F9H6"/>
<evidence type="ECO:0000256" key="1">
    <source>
        <dbReference type="ARBA" id="ARBA00004245"/>
    </source>
</evidence>
<accession>A0A3Q3F9H6</accession>
<dbReference type="InParanoid" id="A0A3Q3F9H6"/>
<evidence type="ECO:0000256" key="2">
    <source>
        <dbReference type="ARBA" id="ARBA00009468"/>
    </source>
</evidence>
<evidence type="ECO:0000256" key="3">
    <source>
        <dbReference type="ARBA" id="ARBA00022490"/>
    </source>
</evidence>
<dbReference type="PANTHER" id="PTHR16076">
    <property type="entry name" value="CYTOSKELETON ASSOCIATED PROTEIN 2-RELATED"/>
    <property type="match status" value="1"/>
</dbReference>
<feature type="region of interest" description="Disordered" evidence="6">
    <location>
        <begin position="110"/>
        <end position="134"/>
    </location>
</feature>
<keyword evidence="5" id="KW-0206">Cytoskeleton</keyword>
<feature type="domain" description="Cytoskeleton-associated protein 2 C-terminal" evidence="7">
    <location>
        <begin position="269"/>
        <end position="314"/>
    </location>
</feature>
<dbReference type="GO" id="GO:0007026">
    <property type="term" value="P:negative regulation of microtubule depolymerization"/>
    <property type="evidence" value="ECO:0007669"/>
    <property type="project" value="TreeGrafter"/>
</dbReference>
<dbReference type="GeneTree" id="ENSGT00530000063691"/>
<dbReference type="PANTHER" id="PTHR16076:SF8">
    <property type="entry name" value="CYTOSKELETON-ASSOCIATED PROTEIN 2"/>
    <property type="match status" value="1"/>
</dbReference>
<dbReference type="Proteomes" id="UP000261660">
    <property type="component" value="Unplaced"/>
</dbReference>
<dbReference type="OrthoDB" id="9945093at2759"/>
<name>A0A3Q3F9H6_9LABR</name>
<evidence type="ECO:0000256" key="6">
    <source>
        <dbReference type="SAM" id="MobiDB-lite"/>
    </source>
</evidence>
<dbReference type="STRING" id="56723.ENSLBEP00000016586"/>
<dbReference type="Ensembl" id="ENSLBET00000017532.1">
    <property type="protein sequence ID" value="ENSLBEP00000016586.1"/>
    <property type="gene ID" value="ENSLBEG00000012810.1"/>
</dbReference>
<feature type="domain" description="Cytoskeleton-associated protein 2 C-terminal" evidence="7">
    <location>
        <begin position="418"/>
        <end position="574"/>
    </location>
</feature>
<dbReference type="InterPro" id="IPR026165">
    <property type="entry name" value="CKAP2_fam"/>
</dbReference>
<comment type="subcellular location">
    <subcellularLocation>
        <location evidence="1">Cytoplasm</location>
        <location evidence="1">Cytoskeleton</location>
    </subcellularLocation>
</comment>
<feature type="region of interest" description="Disordered" evidence="6">
    <location>
        <begin position="427"/>
        <end position="451"/>
    </location>
</feature>
<feature type="compositionally biased region" description="Acidic residues" evidence="6">
    <location>
        <begin position="427"/>
        <end position="442"/>
    </location>
</feature>
<organism evidence="8 9">
    <name type="scientific">Labrus bergylta</name>
    <name type="common">ballan wrasse</name>
    <dbReference type="NCBI Taxonomy" id="56723"/>
    <lineage>
        <taxon>Eukaryota</taxon>
        <taxon>Metazoa</taxon>
        <taxon>Chordata</taxon>
        <taxon>Craniata</taxon>
        <taxon>Vertebrata</taxon>
        <taxon>Euteleostomi</taxon>
        <taxon>Actinopterygii</taxon>
        <taxon>Neopterygii</taxon>
        <taxon>Teleostei</taxon>
        <taxon>Neoteleostei</taxon>
        <taxon>Acanthomorphata</taxon>
        <taxon>Eupercaria</taxon>
        <taxon>Labriformes</taxon>
        <taxon>Labridae</taxon>
        <taxon>Labrus</taxon>
    </lineage>
</organism>
<reference evidence="8" key="1">
    <citation type="submission" date="2025-08" db="UniProtKB">
        <authorList>
            <consortium name="Ensembl"/>
        </authorList>
    </citation>
    <scope>IDENTIFICATION</scope>
</reference>
<comment type="similarity">
    <text evidence="2">Belongs to the CKAP2 family.</text>
</comment>
<feature type="region of interest" description="Disordered" evidence="6">
    <location>
        <begin position="200"/>
        <end position="222"/>
    </location>
</feature>
<evidence type="ECO:0000313" key="8">
    <source>
        <dbReference type="Ensembl" id="ENSLBEP00000016586.1"/>
    </source>
</evidence>
<evidence type="ECO:0000256" key="5">
    <source>
        <dbReference type="ARBA" id="ARBA00023212"/>
    </source>
</evidence>
<keyword evidence="4" id="KW-0597">Phosphoprotein</keyword>
<keyword evidence="9" id="KW-1185">Reference proteome</keyword>
<dbReference type="Pfam" id="PF15297">
    <property type="entry name" value="CKAP2_C"/>
    <property type="match status" value="2"/>
</dbReference>
<sequence length="584" mass="63643">MDVVTVSTRNYSKNKGNKENAQPTLGRKTSVKREKNSAPPFQLKSNKKEETLAKSGPLKAKEKQTDTRSTSGEALKKTVQRNVRGATVTEVKQRQTHSQAFLSEQAVRHKKMVAEAPKPPAAVTSSKPAPGTYKGRIVQSKIGSIWRSSVAVGAVDPKPSAPKTEIQRVGNVTKIRSKSAVDALGNGTQKPVPLRSVSEKPALVSKRPVTSRPPAGFRSARPPVRTIPATLTSTSTRNTKVAPIKASGGLNSKLKVSVTDRKLNKPPVSSTISQYRLNVESAEERRAKLATWQASKGKTFKRPAMTAAVQPKTKVSAKPDCVCGPKPQCQSLVKTRPAQASSIDPEPGLEAQNTWRAEVASHSQTPAVMNTTLDLLENSDDVFYGQQDGVDDIVVNLCDALEALATPSGCSDEVSQMTDVCREVEVENGNEDKDCEGEEELKDEGPENVSEQLKDEVEVDDVEEVESDEGVMETTPHKEDASVVKYSVKTTPYLQSVKKTIEGGEVSMSTSKRKSYIKDLKFLTPVRRSCRIERKSSHLPTMLLDHDPCVSSLAGLAQLDDDPNAYIFRKNPALLEELPDQPRM</sequence>
<reference evidence="8" key="2">
    <citation type="submission" date="2025-09" db="UniProtKB">
        <authorList>
            <consortium name="Ensembl"/>
        </authorList>
    </citation>
    <scope>IDENTIFICATION</scope>
</reference>
<evidence type="ECO:0000259" key="7">
    <source>
        <dbReference type="Pfam" id="PF15297"/>
    </source>
</evidence>
<keyword evidence="3" id="KW-0963">Cytoplasm</keyword>
<protein>
    <submittedName>
        <fullName evidence="8">Si:ch211-266i6.3</fullName>
    </submittedName>
</protein>